<evidence type="ECO:0000313" key="1">
    <source>
        <dbReference type="EMBL" id="QEI07357.1"/>
    </source>
</evidence>
<protein>
    <submittedName>
        <fullName evidence="1">Uncharacterized protein</fullName>
    </submittedName>
</protein>
<dbReference type="Proteomes" id="UP000325161">
    <property type="component" value="Chromosome"/>
</dbReference>
<gene>
    <name evidence="1" type="ORF">FXN63_17035</name>
</gene>
<accession>A0A5C0B488</accession>
<reference evidence="1 2" key="1">
    <citation type="submission" date="2019-08" db="EMBL/GenBank/DDBJ databases">
        <title>Amphibian skin-associated Pigmentiphaga: genome sequence and occurrence across geography and hosts.</title>
        <authorList>
            <person name="Bletz M.C."/>
            <person name="Bunk B."/>
            <person name="Sproeer C."/>
            <person name="Biwer P."/>
            <person name="Reiter S."/>
            <person name="Rabemananjara F.C.E."/>
            <person name="Schulz S."/>
            <person name="Overmann J."/>
            <person name="Vences M."/>
        </authorList>
    </citation>
    <scope>NUCLEOTIDE SEQUENCE [LARGE SCALE GENOMIC DNA]</scope>
    <source>
        <strain evidence="1 2">Mada1488</strain>
    </source>
</reference>
<sequence>MNHFLYSMPTSQDLIRNFPADGRLTDELERALAHEEMLNNSSLVNPLADLFAVAKQAFLRVIGRTKSHGLQQAGA</sequence>
<dbReference type="AlphaFoldDB" id="A0A5C0B488"/>
<organism evidence="1 2">
    <name type="scientific">Pigmentiphaga aceris</name>
    <dbReference type="NCBI Taxonomy" id="1940612"/>
    <lineage>
        <taxon>Bacteria</taxon>
        <taxon>Pseudomonadati</taxon>
        <taxon>Pseudomonadota</taxon>
        <taxon>Betaproteobacteria</taxon>
        <taxon>Burkholderiales</taxon>
        <taxon>Alcaligenaceae</taxon>
        <taxon>Pigmentiphaga</taxon>
    </lineage>
</organism>
<evidence type="ECO:0000313" key="2">
    <source>
        <dbReference type="Proteomes" id="UP000325161"/>
    </source>
</evidence>
<dbReference type="KEGG" id="pacr:FXN63_17035"/>
<proteinExistence type="predicted"/>
<name>A0A5C0B488_9BURK</name>
<dbReference type="RefSeq" id="WP_148816404.1">
    <property type="nucleotide sequence ID" value="NZ_CP043046.1"/>
</dbReference>
<keyword evidence="2" id="KW-1185">Reference proteome</keyword>
<dbReference type="EMBL" id="CP043046">
    <property type="protein sequence ID" value="QEI07357.1"/>
    <property type="molecule type" value="Genomic_DNA"/>
</dbReference>